<evidence type="ECO:0000313" key="2">
    <source>
        <dbReference type="EMBL" id="CAD8150642.1"/>
    </source>
</evidence>
<accession>A0A8S1THT3</accession>
<protein>
    <submittedName>
        <fullName evidence="2">Uncharacterized protein</fullName>
    </submittedName>
</protein>
<dbReference type="EMBL" id="CAJJDP010000024">
    <property type="protein sequence ID" value="CAD8150642.1"/>
    <property type="molecule type" value="Genomic_DNA"/>
</dbReference>
<proteinExistence type="predicted"/>
<feature type="compositionally biased region" description="Basic and acidic residues" evidence="1">
    <location>
        <begin position="93"/>
        <end position="102"/>
    </location>
</feature>
<feature type="compositionally biased region" description="Polar residues" evidence="1">
    <location>
        <begin position="76"/>
        <end position="92"/>
    </location>
</feature>
<dbReference type="AlphaFoldDB" id="A0A8S1THT3"/>
<dbReference type="OMA" id="MIHHNSS"/>
<dbReference type="OrthoDB" id="311130at2759"/>
<evidence type="ECO:0000313" key="3">
    <source>
        <dbReference type="Proteomes" id="UP000683925"/>
    </source>
</evidence>
<sequence length="430" mass="50525">MNNLKSLGIVKKQKDDSYRCNYCQFECDSQLKMIHHNSSCFFSEYDKMKKRTGFSRSQLKEQDKKQKRAIRNILNSKIQQNSLDAQTQNKTENGSKEEEQSKSNKLQNEIQHNPEFVSDDKNELVDSTQDDQFIIKGEENNIILSMLALQNRSELRLKWDWPQHERFTKQLGMQSLKETEITSEFKSTLEYNALEGSEEICELTSNKQCHPLKQNDILLSSHQEVCQKDSNLISIDLRKNEEQMQNPIQDLGMSVVQNDDNIQAQESSPHNLQKQELKQELMAESIKEKSVLIKNQDLNNQKNYSLENQDIKSEIIIKGPSKQESNIESDDEDINFLDPTRANNQFNLILQQAHFELIHRNQLKEVHKVLRDYYDQVRLDVFDIEKVWGLVQSQHSQAILNYRQLLKCLLDLHDQEKIQLDEHKQILYLI</sequence>
<feature type="region of interest" description="Disordered" evidence="1">
    <location>
        <begin position="76"/>
        <end position="122"/>
    </location>
</feature>
<name>A0A8S1THT3_PAROT</name>
<evidence type="ECO:0000256" key="1">
    <source>
        <dbReference type="SAM" id="MobiDB-lite"/>
    </source>
</evidence>
<gene>
    <name evidence="2" type="ORF">POCTA_138.1.T0240043</name>
</gene>
<organism evidence="2 3">
    <name type="scientific">Paramecium octaurelia</name>
    <dbReference type="NCBI Taxonomy" id="43137"/>
    <lineage>
        <taxon>Eukaryota</taxon>
        <taxon>Sar</taxon>
        <taxon>Alveolata</taxon>
        <taxon>Ciliophora</taxon>
        <taxon>Intramacronucleata</taxon>
        <taxon>Oligohymenophorea</taxon>
        <taxon>Peniculida</taxon>
        <taxon>Parameciidae</taxon>
        <taxon>Paramecium</taxon>
    </lineage>
</organism>
<keyword evidence="3" id="KW-1185">Reference proteome</keyword>
<reference evidence="2" key="1">
    <citation type="submission" date="2021-01" db="EMBL/GenBank/DDBJ databases">
        <authorList>
            <consortium name="Genoscope - CEA"/>
            <person name="William W."/>
        </authorList>
    </citation>
    <scope>NUCLEOTIDE SEQUENCE</scope>
</reference>
<comment type="caution">
    <text evidence="2">The sequence shown here is derived from an EMBL/GenBank/DDBJ whole genome shotgun (WGS) entry which is preliminary data.</text>
</comment>
<dbReference type="Proteomes" id="UP000683925">
    <property type="component" value="Unassembled WGS sequence"/>
</dbReference>